<dbReference type="AlphaFoldDB" id="A0A3P6Q5P0"/>
<accession>A0A3P6Q5P0</accession>
<protein>
    <submittedName>
        <fullName evidence="1">Uncharacterized protein</fullName>
    </submittedName>
</protein>
<name>A0A3P6Q5P0_DIBLA</name>
<reference evidence="1 2" key="1">
    <citation type="submission" date="2018-11" db="EMBL/GenBank/DDBJ databases">
        <authorList>
            <consortium name="Pathogen Informatics"/>
        </authorList>
    </citation>
    <scope>NUCLEOTIDE SEQUENCE [LARGE SCALE GENOMIC DNA]</scope>
</reference>
<proteinExistence type="predicted"/>
<gene>
    <name evidence="1" type="ORF">DILT_LOCUS1167</name>
</gene>
<organism evidence="1 2">
    <name type="scientific">Dibothriocephalus latus</name>
    <name type="common">Fish tapeworm</name>
    <name type="synonym">Diphyllobothrium latum</name>
    <dbReference type="NCBI Taxonomy" id="60516"/>
    <lineage>
        <taxon>Eukaryota</taxon>
        <taxon>Metazoa</taxon>
        <taxon>Spiralia</taxon>
        <taxon>Lophotrochozoa</taxon>
        <taxon>Platyhelminthes</taxon>
        <taxon>Cestoda</taxon>
        <taxon>Eucestoda</taxon>
        <taxon>Diphyllobothriidea</taxon>
        <taxon>Diphyllobothriidae</taxon>
        <taxon>Dibothriocephalus</taxon>
    </lineage>
</organism>
<dbReference type="Gene3D" id="2.40.70.10">
    <property type="entry name" value="Acid Proteases"/>
    <property type="match status" value="1"/>
</dbReference>
<evidence type="ECO:0000313" key="1">
    <source>
        <dbReference type="EMBL" id="VDK40717.1"/>
    </source>
</evidence>
<dbReference type="InterPro" id="IPR021109">
    <property type="entry name" value="Peptidase_aspartic_dom_sf"/>
</dbReference>
<sequence>MGADVVLELQTISGSDTDKGKELSFLQCLGSHSILATFKTEFEARRKYLTVAINGKPVRLQRDTASDISLISKRTWQMIGQPPVITSDKKAMNVSGGFLQLTGELECDVSFDGTQFT</sequence>
<keyword evidence="2" id="KW-1185">Reference proteome</keyword>
<dbReference type="OrthoDB" id="6284325at2759"/>
<dbReference type="SUPFAM" id="SSF50630">
    <property type="entry name" value="Acid proteases"/>
    <property type="match status" value="1"/>
</dbReference>
<dbReference type="EMBL" id="UYRU01007036">
    <property type="protein sequence ID" value="VDK40717.1"/>
    <property type="molecule type" value="Genomic_DNA"/>
</dbReference>
<evidence type="ECO:0000313" key="2">
    <source>
        <dbReference type="Proteomes" id="UP000281553"/>
    </source>
</evidence>
<dbReference type="Proteomes" id="UP000281553">
    <property type="component" value="Unassembled WGS sequence"/>
</dbReference>